<evidence type="ECO:0000313" key="9">
    <source>
        <dbReference type="Proteomes" id="UP000694700"/>
    </source>
</evidence>
<keyword evidence="3" id="KW-0677">Repeat</keyword>
<dbReference type="SUPFAM" id="SSF47986">
    <property type="entry name" value="DEATH domain"/>
    <property type="match status" value="2"/>
</dbReference>
<dbReference type="GO" id="GO:0006915">
    <property type="term" value="P:apoptotic process"/>
    <property type="evidence" value="ECO:0007669"/>
    <property type="project" value="UniProtKB-KW"/>
</dbReference>
<keyword evidence="6" id="KW-1133">Transmembrane helix</keyword>
<feature type="transmembrane region" description="Helical" evidence="6">
    <location>
        <begin position="21"/>
        <end position="45"/>
    </location>
</feature>
<protein>
    <recommendedName>
        <fullName evidence="7">Tumor necrosis factor receptor superfamily member 11B Death domain-containing protein</fullName>
    </recommendedName>
</protein>
<keyword evidence="2" id="KW-0732">Signal</keyword>
<organism evidence="8 9">
    <name type="scientific">Cyprinus carpio</name>
    <name type="common">Common carp</name>
    <dbReference type="NCBI Taxonomy" id="7962"/>
    <lineage>
        <taxon>Eukaryota</taxon>
        <taxon>Metazoa</taxon>
        <taxon>Chordata</taxon>
        <taxon>Craniata</taxon>
        <taxon>Vertebrata</taxon>
        <taxon>Euteleostomi</taxon>
        <taxon>Actinopterygii</taxon>
        <taxon>Neopterygii</taxon>
        <taxon>Teleostei</taxon>
        <taxon>Ostariophysi</taxon>
        <taxon>Cypriniformes</taxon>
        <taxon>Cyprinidae</taxon>
        <taxon>Cyprininae</taxon>
        <taxon>Cyprinus</taxon>
    </lineage>
</organism>
<dbReference type="Ensembl" id="ENSCCRT00015087185.1">
    <property type="protein sequence ID" value="ENSCCRP00015084432.1"/>
    <property type="gene ID" value="ENSCCRG00015034099.1"/>
</dbReference>
<dbReference type="InterPro" id="IPR057633">
    <property type="entry name" value="Death_TNF11B"/>
</dbReference>
<feature type="domain" description="Tumor necrosis factor receptor superfamily member 11B Death" evidence="7">
    <location>
        <begin position="148"/>
        <end position="217"/>
    </location>
</feature>
<dbReference type="PANTHER" id="PTHR23097:SF90">
    <property type="entry name" value="TUMOR NECROSIS FACTOR RECEPTOR SUPERFAMILY MEMBER 11B"/>
    <property type="match status" value="1"/>
</dbReference>
<sequence length="276" mass="31801">MLIQDHQKMLIQEHVLLGKITATDILICFFFTFIVCFFVCFYISAKPCDLVFAFHAPMSITIPTPLFQCCLDITLCEEAIFQFLASPPLASFSVEHLSESLPGRKVDWKSVERLKKSCSPRQQALHLLRLWREQNKDQEKVLSIIQGVNHCERKVSRCASVKNLTLEDLLTLMESLPGEKVSEEDVRALVRSCPSQHHILQLLHLWKIQNGGQDLAKALSYSLRKLHLKGARRPLLKILKRISRIISASTIYRMYEKIIVNMIQDNTCFKTKLYND</sequence>
<keyword evidence="6" id="KW-0472">Membrane</keyword>
<evidence type="ECO:0000256" key="4">
    <source>
        <dbReference type="ARBA" id="ARBA00023157"/>
    </source>
</evidence>
<evidence type="ECO:0000256" key="2">
    <source>
        <dbReference type="ARBA" id="ARBA00022729"/>
    </source>
</evidence>
<proteinExistence type="predicted"/>
<keyword evidence="6" id="KW-0812">Transmembrane</keyword>
<dbReference type="Pfam" id="PF23630">
    <property type="entry name" value="Death_TNFRSF11B"/>
    <property type="match status" value="2"/>
</dbReference>
<evidence type="ECO:0000256" key="3">
    <source>
        <dbReference type="ARBA" id="ARBA00022737"/>
    </source>
</evidence>
<keyword evidence="4" id="KW-1015">Disulfide bond</keyword>
<name>A0A8C1XQF1_CYPCA</name>
<dbReference type="PANTHER" id="PTHR23097">
    <property type="entry name" value="TUMOR NECROSIS FACTOR RECEPTOR SUPERFAMILY MEMBER"/>
    <property type="match status" value="1"/>
</dbReference>
<feature type="domain" description="Tumor necrosis factor receptor superfamily member 11B Death" evidence="7">
    <location>
        <begin position="72"/>
        <end position="141"/>
    </location>
</feature>
<dbReference type="InterPro" id="IPR011029">
    <property type="entry name" value="DEATH-like_dom_sf"/>
</dbReference>
<evidence type="ECO:0000313" key="8">
    <source>
        <dbReference type="Ensembl" id="ENSCCRP00015084432.1"/>
    </source>
</evidence>
<evidence type="ECO:0000259" key="7">
    <source>
        <dbReference type="Pfam" id="PF23630"/>
    </source>
</evidence>
<reference evidence="8" key="1">
    <citation type="submission" date="2025-08" db="UniProtKB">
        <authorList>
            <consortium name="Ensembl"/>
        </authorList>
    </citation>
    <scope>IDENTIFICATION</scope>
</reference>
<evidence type="ECO:0000256" key="1">
    <source>
        <dbReference type="ARBA" id="ARBA00022703"/>
    </source>
</evidence>
<evidence type="ECO:0000256" key="6">
    <source>
        <dbReference type="SAM" id="Phobius"/>
    </source>
</evidence>
<dbReference type="PRINTS" id="PR01975">
    <property type="entry name" value="TNFACTORR11B"/>
</dbReference>
<keyword evidence="1" id="KW-0053">Apoptosis</keyword>
<dbReference type="Proteomes" id="UP000694700">
    <property type="component" value="Unplaced"/>
</dbReference>
<accession>A0A8C1XQF1</accession>
<dbReference type="InterPro" id="IPR052459">
    <property type="entry name" value="TNFRSF_decoy_receptor"/>
</dbReference>
<dbReference type="InterPro" id="IPR017371">
    <property type="entry name" value="TNFR_11B"/>
</dbReference>
<dbReference type="AlphaFoldDB" id="A0A8C1XQF1"/>
<evidence type="ECO:0000256" key="5">
    <source>
        <dbReference type="ARBA" id="ARBA00023180"/>
    </source>
</evidence>
<keyword evidence="5" id="KW-0325">Glycoprotein</keyword>